<dbReference type="SUPFAM" id="SSF88946">
    <property type="entry name" value="Sigma2 domain of RNA polymerase sigma factors"/>
    <property type="match status" value="1"/>
</dbReference>
<evidence type="ECO:0000256" key="2">
    <source>
        <dbReference type="ARBA" id="ARBA00023015"/>
    </source>
</evidence>
<dbReference type="EMBL" id="FNRT01000002">
    <property type="protein sequence ID" value="SEB84342.1"/>
    <property type="molecule type" value="Genomic_DNA"/>
</dbReference>
<dbReference type="InterPro" id="IPR039425">
    <property type="entry name" value="RNA_pol_sigma-70-like"/>
</dbReference>
<dbReference type="PANTHER" id="PTHR43133">
    <property type="entry name" value="RNA POLYMERASE ECF-TYPE SIGMA FACTO"/>
    <property type="match status" value="1"/>
</dbReference>
<accession>A0A1H4MPS7</accession>
<dbReference type="GO" id="GO:0016987">
    <property type="term" value="F:sigma factor activity"/>
    <property type="evidence" value="ECO:0007669"/>
    <property type="project" value="UniProtKB-KW"/>
</dbReference>
<dbReference type="Pfam" id="PF08281">
    <property type="entry name" value="Sigma70_r4_2"/>
    <property type="match status" value="1"/>
</dbReference>
<dbReference type="InterPro" id="IPR013325">
    <property type="entry name" value="RNA_pol_sigma_r2"/>
</dbReference>
<dbReference type="AlphaFoldDB" id="A0A1H4MPS7"/>
<dbReference type="InterPro" id="IPR007627">
    <property type="entry name" value="RNA_pol_sigma70_r2"/>
</dbReference>
<proteinExistence type="inferred from homology"/>
<dbReference type="STRING" id="402596.SAMN04489844_1174"/>
<keyword evidence="2" id="KW-0805">Transcription regulation</keyword>
<dbReference type="Pfam" id="PF04542">
    <property type="entry name" value="Sigma70_r2"/>
    <property type="match status" value="1"/>
</dbReference>
<keyword evidence="4" id="KW-0238">DNA-binding</keyword>
<dbReference type="Proteomes" id="UP000198742">
    <property type="component" value="Unassembled WGS sequence"/>
</dbReference>
<evidence type="ECO:0000313" key="9">
    <source>
        <dbReference type="Proteomes" id="UP000198742"/>
    </source>
</evidence>
<dbReference type="GO" id="GO:0006352">
    <property type="term" value="P:DNA-templated transcription initiation"/>
    <property type="evidence" value="ECO:0007669"/>
    <property type="project" value="InterPro"/>
</dbReference>
<comment type="similarity">
    <text evidence="1">Belongs to the sigma-70 factor family. ECF subfamily.</text>
</comment>
<dbReference type="InterPro" id="IPR036388">
    <property type="entry name" value="WH-like_DNA-bd_sf"/>
</dbReference>
<evidence type="ECO:0000259" key="7">
    <source>
        <dbReference type="Pfam" id="PF08281"/>
    </source>
</evidence>
<keyword evidence="9" id="KW-1185">Reference proteome</keyword>
<dbReference type="InterPro" id="IPR013249">
    <property type="entry name" value="RNA_pol_sigma70_r4_t2"/>
</dbReference>
<organism evidence="8 9">
    <name type="scientific">Nocardioides exalbidus</name>
    <dbReference type="NCBI Taxonomy" id="402596"/>
    <lineage>
        <taxon>Bacteria</taxon>
        <taxon>Bacillati</taxon>
        <taxon>Actinomycetota</taxon>
        <taxon>Actinomycetes</taxon>
        <taxon>Propionibacteriales</taxon>
        <taxon>Nocardioidaceae</taxon>
        <taxon>Nocardioides</taxon>
    </lineage>
</organism>
<evidence type="ECO:0000256" key="4">
    <source>
        <dbReference type="ARBA" id="ARBA00023125"/>
    </source>
</evidence>
<evidence type="ECO:0000256" key="1">
    <source>
        <dbReference type="ARBA" id="ARBA00010641"/>
    </source>
</evidence>
<dbReference type="Gene3D" id="1.10.1740.10">
    <property type="match status" value="1"/>
</dbReference>
<gene>
    <name evidence="8" type="ORF">SAMN04489844_1174</name>
</gene>
<protein>
    <submittedName>
        <fullName evidence="8">RNA polymerase sigma-70 factor, ECF subfamily</fullName>
    </submittedName>
</protein>
<dbReference type="NCBIfam" id="TIGR02937">
    <property type="entry name" value="sigma70-ECF"/>
    <property type="match status" value="1"/>
</dbReference>
<dbReference type="RefSeq" id="WP_245734560.1">
    <property type="nucleotide sequence ID" value="NZ_FNRT01000002.1"/>
</dbReference>
<dbReference type="InterPro" id="IPR013324">
    <property type="entry name" value="RNA_pol_sigma_r3/r4-like"/>
</dbReference>
<evidence type="ECO:0000256" key="5">
    <source>
        <dbReference type="ARBA" id="ARBA00023163"/>
    </source>
</evidence>
<sequence length="196" mass="21527">MTYSGDGSGHGGAAATPDEIDELARRARDGDREAMEQLLGAVRPRVLNICRGVLPYSGDAEDACQEAMLNVATRIASWGGRGRFSTWLHIVAVNSARTTYRRLKNLATPTDFEDGSHDRPDPRTTSVIAGTRLDLLEAMDTIEKDHPQYVEPLLLRDVYGLPYEEIAALVDAPLGTIKAQIHHGRKLARPLLRGEQ</sequence>
<dbReference type="GO" id="GO:0003677">
    <property type="term" value="F:DNA binding"/>
    <property type="evidence" value="ECO:0007669"/>
    <property type="project" value="UniProtKB-KW"/>
</dbReference>
<dbReference type="SUPFAM" id="SSF88659">
    <property type="entry name" value="Sigma3 and sigma4 domains of RNA polymerase sigma factors"/>
    <property type="match status" value="1"/>
</dbReference>
<dbReference type="Gene3D" id="1.10.10.10">
    <property type="entry name" value="Winged helix-like DNA-binding domain superfamily/Winged helix DNA-binding domain"/>
    <property type="match status" value="1"/>
</dbReference>
<keyword evidence="3" id="KW-0731">Sigma factor</keyword>
<keyword evidence="5" id="KW-0804">Transcription</keyword>
<name>A0A1H4MPS7_9ACTN</name>
<dbReference type="InterPro" id="IPR014284">
    <property type="entry name" value="RNA_pol_sigma-70_dom"/>
</dbReference>
<feature type="domain" description="RNA polymerase sigma factor 70 region 4 type 2" evidence="7">
    <location>
        <begin position="147"/>
        <end position="186"/>
    </location>
</feature>
<evidence type="ECO:0000259" key="6">
    <source>
        <dbReference type="Pfam" id="PF04542"/>
    </source>
</evidence>
<feature type="domain" description="RNA polymerase sigma-70 region 2" evidence="6">
    <location>
        <begin position="41"/>
        <end position="104"/>
    </location>
</feature>
<evidence type="ECO:0000256" key="3">
    <source>
        <dbReference type="ARBA" id="ARBA00023082"/>
    </source>
</evidence>
<evidence type="ECO:0000313" key="8">
    <source>
        <dbReference type="EMBL" id="SEB84342.1"/>
    </source>
</evidence>
<reference evidence="9" key="1">
    <citation type="submission" date="2016-10" db="EMBL/GenBank/DDBJ databases">
        <authorList>
            <person name="Varghese N."/>
            <person name="Submissions S."/>
        </authorList>
    </citation>
    <scope>NUCLEOTIDE SEQUENCE [LARGE SCALE GENOMIC DNA]</scope>
    <source>
        <strain evidence="9">DSM 22017</strain>
    </source>
</reference>
<dbReference type="PANTHER" id="PTHR43133:SF8">
    <property type="entry name" value="RNA POLYMERASE SIGMA FACTOR HI_1459-RELATED"/>
    <property type="match status" value="1"/>
</dbReference>